<evidence type="ECO:0000256" key="1">
    <source>
        <dbReference type="SAM" id="MobiDB-lite"/>
    </source>
</evidence>
<dbReference type="EMBL" id="CP049887">
    <property type="protein sequence ID" value="QIL49348.1"/>
    <property type="molecule type" value="Genomic_DNA"/>
</dbReference>
<proteinExistence type="predicted"/>
<organism evidence="3 4">
    <name type="scientific">Vagococcus hydrophili</name>
    <dbReference type="NCBI Taxonomy" id="2714947"/>
    <lineage>
        <taxon>Bacteria</taxon>
        <taxon>Bacillati</taxon>
        <taxon>Bacillota</taxon>
        <taxon>Bacilli</taxon>
        <taxon>Lactobacillales</taxon>
        <taxon>Enterococcaceae</taxon>
        <taxon>Vagococcus</taxon>
    </lineage>
</organism>
<dbReference type="InterPro" id="IPR021136">
    <property type="entry name" value="Flagellar_hook_control-like_C"/>
</dbReference>
<protein>
    <submittedName>
        <fullName evidence="3">Flagellar hook-length control protein FliK</fullName>
    </submittedName>
</protein>
<dbReference type="AlphaFoldDB" id="A0A6G8AWB6"/>
<evidence type="ECO:0000313" key="4">
    <source>
        <dbReference type="Proteomes" id="UP000501747"/>
    </source>
</evidence>
<reference evidence="3 4" key="1">
    <citation type="submission" date="2020-03" db="EMBL/GenBank/DDBJ databases">
        <title>Vagococcus sp. nov., isolated from beetles.</title>
        <authorList>
            <person name="Hyun D.-W."/>
            <person name="Bae J.-W."/>
        </authorList>
    </citation>
    <scope>NUCLEOTIDE SEQUENCE [LARGE SCALE GENOMIC DNA]</scope>
    <source>
        <strain evidence="3 4">HDW17B</strain>
    </source>
</reference>
<keyword evidence="3" id="KW-0966">Cell projection</keyword>
<feature type="region of interest" description="Disordered" evidence="1">
    <location>
        <begin position="361"/>
        <end position="412"/>
    </location>
</feature>
<dbReference type="CDD" id="cd17470">
    <property type="entry name" value="T3SS_Flik_C"/>
    <property type="match status" value="1"/>
</dbReference>
<sequence length="412" mass="46130">MDAGKISSGFSSTKSNAQSNGSIEGIFSEILMQQLKINGNEGSLEENALPRLINFEDVVESLEDNQDTNETSQEKELPAELLSSGLDVQQDQTNVIDSDIKKELFVENQISNNAETIKNQSPSIDFSIRKFQKFPVETDVSLKQLLNKDFVAEPLKKINTFDLTDLNKDNVLSNKTLLDANKLHASKVEGVSEKLVSEIDVKDENDFDIVKSETNNSKNDSENVVIDAKNSEDEINPFFLKSSEEKISENKVIDSTKTISTKDSVVFKENNLTPIIEWMSEETGKIIEKGNSQFKVTLQPENLGNLDVLLELDNGKLTAKFLVDSNKVKELVNHNLPILQEALEKQNIVVSKTEVMLNMSNHSGSDFGGDLSQRQNQQKMLNEKKSQNNYDIKEDRHDIKESNNGDSVDILV</sequence>
<accession>A0A6G8AWB6</accession>
<dbReference type="Gene3D" id="3.30.750.140">
    <property type="match status" value="1"/>
</dbReference>
<evidence type="ECO:0000259" key="2">
    <source>
        <dbReference type="Pfam" id="PF02120"/>
    </source>
</evidence>
<name>A0A6G8AWB6_9ENTE</name>
<dbReference type="RefSeq" id="WP_166035571.1">
    <property type="nucleotide sequence ID" value="NZ_CP049887.1"/>
</dbReference>
<evidence type="ECO:0000313" key="3">
    <source>
        <dbReference type="EMBL" id="QIL49348.1"/>
    </source>
</evidence>
<keyword evidence="4" id="KW-1185">Reference proteome</keyword>
<dbReference type="InterPro" id="IPR038610">
    <property type="entry name" value="FliK-like_C_sf"/>
</dbReference>
<keyword evidence="3" id="KW-0969">Cilium</keyword>
<gene>
    <name evidence="3" type="ORF">G7082_13010</name>
</gene>
<keyword evidence="3" id="KW-0282">Flagellum</keyword>
<feature type="domain" description="Flagellar hook-length control protein-like C-terminal" evidence="2">
    <location>
        <begin position="288"/>
        <end position="361"/>
    </location>
</feature>
<dbReference type="Proteomes" id="UP000501747">
    <property type="component" value="Chromosome"/>
</dbReference>
<feature type="compositionally biased region" description="Basic and acidic residues" evidence="1">
    <location>
        <begin position="381"/>
        <end position="403"/>
    </location>
</feature>
<dbReference type="Pfam" id="PF02120">
    <property type="entry name" value="Flg_hook"/>
    <property type="match status" value="1"/>
</dbReference>
<dbReference type="KEGG" id="vhy:G7082_13010"/>